<sequence>MPIVDDLGVSIVVDGKALTEYRVVTTAGSSTTTCFIEAHESQRYMIELHNIRYPTTSSRTLSARTFIDGTVQNRRILGDPGSTELIEGRRVTYGSVQPFLFSSATAPTPLSPTGGSGATSATGTTPTSGSAGGGGAAGAGAAGAVGADGAEVREKVLRAGSVRVEFWRVSVTHRDESCAPTYAVVAGDQPGDRDVAKGERGFMVSHVTRCGDRVPASKSHTTINTENMDQFPYKIFIFEYRSRSQLELDDIIPSADGGLAARLRAGTGLKGSPFGGLGGVGGASTGFSFLKRKIAANDALEGEQDPQEDPWLQSMPTDAGPAATAGDGDGGMSPKKRMALSRPAALGGGPILPFTGKSLSARKRAGVGVGVDAKSIPAPTSLAEAGLTSSAGQAAAASGAGAAGPPLMPVVRPPRPSGLPQDSDDSGSDSD</sequence>
<keyword evidence="4" id="KW-1185">Reference proteome</keyword>
<feature type="region of interest" description="Disordered" evidence="1">
    <location>
        <begin position="386"/>
        <end position="431"/>
    </location>
</feature>
<feature type="compositionally biased region" description="Pro residues" evidence="1">
    <location>
        <begin position="406"/>
        <end position="417"/>
    </location>
</feature>
<feature type="compositionally biased region" description="Low complexity" evidence="1">
    <location>
        <begin position="386"/>
        <end position="405"/>
    </location>
</feature>
<evidence type="ECO:0000256" key="1">
    <source>
        <dbReference type="SAM" id="MobiDB-lite"/>
    </source>
</evidence>
<accession>A0A4P9XFG0</accession>
<organism evidence="3 4">
    <name type="scientific">Caulochytrium protostelioides</name>
    <dbReference type="NCBI Taxonomy" id="1555241"/>
    <lineage>
        <taxon>Eukaryota</taxon>
        <taxon>Fungi</taxon>
        <taxon>Fungi incertae sedis</taxon>
        <taxon>Chytridiomycota</taxon>
        <taxon>Chytridiomycota incertae sedis</taxon>
        <taxon>Chytridiomycetes</taxon>
        <taxon>Caulochytriales</taxon>
        <taxon>Caulochytriaceae</taxon>
        <taxon>Caulochytrium</taxon>
    </lineage>
</organism>
<feature type="domain" description="DUF7918" evidence="2">
    <location>
        <begin position="7"/>
        <end position="79"/>
    </location>
</feature>
<feature type="compositionally biased region" description="Low complexity" evidence="1">
    <location>
        <begin position="316"/>
        <end position="326"/>
    </location>
</feature>
<feature type="compositionally biased region" description="Acidic residues" evidence="1">
    <location>
        <begin position="422"/>
        <end position="431"/>
    </location>
</feature>
<dbReference type="PANTHER" id="PTHR36223:SF1">
    <property type="entry name" value="TRANSCRIPTION ELONGATION FACTOR EAF N-TERMINAL DOMAIN-CONTAINING PROTEIN"/>
    <property type="match status" value="1"/>
</dbReference>
<feature type="domain" description="DUF7918" evidence="2">
    <location>
        <begin position="151"/>
        <end position="253"/>
    </location>
</feature>
<dbReference type="Proteomes" id="UP000274922">
    <property type="component" value="Unassembled WGS sequence"/>
</dbReference>
<dbReference type="Pfam" id="PF25534">
    <property type="entry name" value="DUF7918"/>
    <property type="match status" value="2"/>
</dbReference>
<name>A0A4P9XFG0_9FUNG</name>
<feature type="compositionally biased region" description="Low complexity" evidence="1">
    <location>
        <begin position="104"/>
        <end position="129"/>
    </location>
</feature>
<dbReference type="OrthoDB" id="64198at2759"/>
<evidence type="ECO:0000313" key="3">
    <source>
        <dbReference type="EMBL" id="RKP04325.1"/>
    </source>
</evidence>
<protein>
    <recommendedName>
        <fullName evidence="2">DUF7918 domain-containing protein</fullName>
    </recommendedName>
</protein>
<reference evidence="4" key="1">
    <citation type="journal article" date="2018" name="Nat. Microbiol.">
        <title>Leveraging single-cell genomics to expand the fungal tree of life.</title>
        <authorList>
            <person name="Ahrendt S.R."/>
            <person name="Quandt C.A."/>
            <person name="Ciobanu D."/>
            <person name="Clum A."/>
            <person name="Salamov A."/>
            <person name="Andreopoulos B."/>
            <person name="Cheng J.F."/>
            <person name="Woyke T."/>
            <person name="Pelin A."/>
            <person name="Henrissat B."/>
            <person name="Reynolds N.K."/>
            <person name="Benny G.L."/>
            <person name="Smith M.E."/>
            <person name="James T.Y."/>
            <person name="Grigoriev I.V."/>
        </authorList>
    </citation>
    <scope>NUCLEOTIDE SEQUENCE [LARGE SCALE GENOMIC DNA]</scope>
    <source>
        <strain evidence="4">ATCC 52028</strain>
    </source>
</reference>
<dbReference type="InterPro" id="IPR057678">
    <property type="entry name" value="DUF7918"/>
</dbReference>
<evidence type="ECO:0000313" key="4">
    <source>
        <dbReference type="Proteomes" id="UP000274922"/>
    </source>
</evidence>
<gene>
    <name evidence="3" type="ORF">CXG81DRAFT_23100</name>
</gene>
<feature type="region of interest" description="Disordered" evidence="1">
    <location>
        <begin position="300"/>
        <end position="336"/>
    </location>
</feature>
<feature type="compositionally biased region" description="Gly residues" evidence="1">
    <location>
        <begin position="130"/>
        <end position="142"/>
    </location>
</feature>
<evidence type="ECO:0000259" key="2">
    <source>
        <dbReference type="Pfam" id="PF25534"/>
    </source>
</evidence>
<dbReference type="AlphaFoldDB" id="A0A4P9XFG0"/>
<proteinExistence type="predicted"/>
<dbReference type="EMBL" id="ML014111">
    <property type="protein sequence ID" value="RKP04325.1"/>
    <property type="molecule type" value="Genomic_DNA"/>
</dbReference>
<feature type="region of interest" description="Disordered" evidence="1">
    <location>
        <begin position="104"/>
        <end position="142"/>
    </location>
</feature>
<dbReference type="PANTHER" id="PTHR36223">
    <property type="entry name" value="BETA-LACTAMASE-TYPE TRANSPEPTIDASE FOLD DOMAIN CONTAINING PROTEIN"/>
    <property type="match status" value="1"/>
</dbReference>